<dbReference type="InterPro" id="IPR046341">
    <property type="entry name" value="SET_dom_sf"/>
</dbReference>
<feature type="domain" description="SET" evidence="2">
    <location>
        <begin position="257"/>
        <end position="334"/>
    </location>
</feature>
<dbReference type="InterPro" id="IPR001214">
    <property type="entry name" value="SET_dom"/>
</dbReference>
<accession>D0NRK2</accession>
<dbReference type="PANTHER" id="PTHR34409">
    <property type="entry name" value="SET DOMAIN-CONTAINING PROTEIN"/>
    <property type="match status" value="1"/>
</dbReference>
<evidence type="ECO:0008006" key="6">
    <source>
        <dbReference type="Google" id="ProtNLM"/>
    </source>
</evidence>
<name>D0NRK2_PHYIT</name>
<dbReference type="HOGENOM" id="CLU_363111_0_0_1"/>
<feature type="region of interest" description="Disordered" evidence="1">
    <location>
        <begin position="405"/>
        <end position="545"/>
    </location>
</feature>
<dbReference type="AlphaFoldDB" id="D0NRK2"/>
<dbReference type="Pfam" id="PF00856">
    <property type="entry name" value="SET"/>
    <property type="match status" value="1"/>
</dbReference>
<protein>
    <recommendedName>
        <fullName evidence="6">SET domain-containing protein</fullName>
    </recommendedName>
</protein>
<dbReference type="eggNOG" id="KOG1082">
    <property type="taxonomic scope" value="Eukaryota"/>
</dbReference>
<dbReference type="InParanoid" id="D0NRK2"/>
<feature type="compositionally biased region" description="Basic and acidic residues" evidence="1">
    <location>
        <begin position="661"/>
        <end position="673"/>
    </location>
</feature>
<sequence>MDARAISERWICTRGLNAKDLPPLEIMAMVARKKGILPSAQKHFNGRRIQQRQRTKTLAYLASLSLDEGSIASTVEMWQDDGSDSDASVVLSLSSPLNATRFQPPRDAKAAGELDVSVDSYLAFSQSYWCSQSSQAASPCDARPVASLDSSATCSSPGFEILQMKYPPKDPNSWEPASWPRDVERLHTQIKPIYCKFPSVSMGGMCRCKQSCTTASCENAKNNRFCCRNNCSFAGMCGNALKESKRITICKSPYKGGLGLVASRAIPRDTIIGEYFGNIELFGPPRANGYPNNDYILHLKTPSESGKRYGIDASVAGGLFRLANHACNPCAAFHEERVGADNYPLQLTSWKELSRENLESLRRKFKTLYNKPKPSGNGEVKPAHKAILWAICIQMEIEEKVGSHTTFDGADEDEDSGNRGNSGSNNGAETGTGASSCLPGSTIYTPPSSNTGAMPDPDGAGVRRDSNNDGDPGSSIAGHARPSFVSPVSQLHGGFSKMSNDCPFTTINDGGSGQNTPASADEENEASPATQEQDAISQLRQISQSPRMDSSFLGVAVTSSGTFDATLTAALELSDSDEALDEEDNGVSYADEVNGEEVVRDINTRGSVSSRLGGHDLGVVGDNMRELSKRSTLSDDLGFDTFTQVKRYKTAKQQPVTKLRNATEKRERARQEELDRLREERAVRLAQTEKWQNDKEERRRQFDDRMELERAEARECHSKMMMPLAKSRDNLFATGRTDGNSLRKSPSFSGVRIFPVMVPPLAKALSATTP</sequence>
<gene>
    <name evidence="4" type="ORF">PITG_15062</name>
</gene>
<organism evidence="4 5">
    <name type="scientific">Phytophthora infestans (strain T30-4)</name>
    <name type="common">Potato late blight agent</name>
    <dbReference type="NCBI Taxonomy" id="403677"/>
    <lineage>
        <taxon>Eukaryota</taxon>
        <taxon>Sar</taxon>
        <taxon>Stramenopiles</taxon>
        <taxon>Oomycota</taxon>
        <taxon>Peronosporomycetes</taxon>
        <taxon>Peronosporales</taxon>
        <taxon>Peronosporaceae</taxon>
        <taxon>Phytophthora</taxon>
    </lineage>
</organism>
<evidence type="ECO:0000313" key="4">
    <source>
        <dbReference type="EMBL" id="EEY63352.1"/>
    </source>
</evidence>
<proteinExistence type="predicted"/>
<reference evidence="5" key="1">
    <citation type="journal article" date="2009" name="Nature">
        <title>Genome sequence and analysis of the Irish potato famine pathogen Phytophthora infestans.</title>
        <authorList>
            <consortium name="The Broad Institute Genome Sequencing Platform"/>
            <person name="Haas B.J."/>
            <person name="Kamoun S."/>
            <person name="Zody M.C."/>
            <person name="Jiang R.H."/>
            <person name="Handsaker R.E."/>
            <person name="Cano L.M."/>
            <person name="Grabherr M."/>
            <person name="Kodira C.D."/>
            <person name="Raffaele S."/>
            <person name="Torto-Alalibo T."/>
            <person name="Bozkurt T.O."/>
            <person name="Ah-Fong A.M."/>
            <person name="Alvarado L."/>
            <person name="Anderson V.L."/>
            <person name="Armstrong M.R."/>
            <person name="Avrova A."/>
            <person name="Baxter L."/>
            <person name="Beynon J."/>
            <person name="Boevink P.C."/>
            <person name="Bollmann S.R."/>
            <person name="Bos J.I."/>
            <person name="Bulone V."/>
            <person name="Cai G."/>
            <person name="Cakir C."/>
            <person name="Carrington J.C."/>
            <person name="Chawner M."/>
            <person name="Conti L."/>
            <person name="Costanzo S."/>
            <person name="Ewan R."/>
            <person name="Fahlgren N."/>
            <person name="Fischbach M.A."/>
            <person name="Fugelstad J."/>
            <person name="Gilroy E.M."/>
            <person name="Gnerre S."/>
            <person name="Green P.J."/>
            <person name="Grenville-Briggs L.J."/>
            <person name="Griffith J."/>
            <person name="Grunwald N.J."/>
            <person name="Horn K."/>
            <person name="Horner N.R."/>
            <person name="Hu C.H."/>
            <person name="Huitema E."/>
            <person name="Jeong D.H."/>
            <person name="Jones A.M."/>
            <person name="Jones J.D."/>
            <person name="Jones R.W."/>
            <person name="Karlsson E.K."/>
            <person name="Kunjeti S.G."/>
            <person name="Lamour K."/>
            <person name="Liu Z."/>
            <person name="Ma L."/>
            <person name="Maclean D."/>
            <person name="Chibucos M.C."/>
            <person name="McDonald H."/>
            <person name="McWalters J."/>
            <person name="Meijer H.J."/>
            <person name="Morgan W."/>
            <person name="Morris P.F."/>
            <person name="Munro C.A."/>
            <person name="O'Neill K."/>
            <person name="Ospina-Giraldo M."/>
            <person name="Pinzon A."/>
            <person name="Pritchard L."/>
            <person name="Ramsahoye B."/>
            <person name="Ren Q."/>
            <person name="Restrepo S."/>
            <person name="Roy S."/>
            <person name="Sadanandom A."/>
            <person name="Savidor A."/>
            <person name="Schornack S."/>
            <person name="Schwartz D.C."/>
            <person name="Schumann U.D."/>
            <person name="Schwessinger B."/>
            <person name="Seyer L."/>
            <person name="Sharpe T."/>
            <person name="Silvar C."/>
            <person name="Song J."/>
            <person name="Studholme D.J."/>
            <person name="Sykes S."/>
            <person name="Thines M."/>
            <person name="van de Vondervoort P.J."/>
            <person name="Phuntumart V."/>
            <person name="Wawra S."/>
            <person name="Weide R."/>
            <person name="Win J."/>
            <person name="Young C."/>
            <person name="Zhou S."/>
            <person name="Fry W."/>
            <person name="Meyers B.C."/>
            <person name="van West P."/>
            <person name="Ristaino J."/>
            <person name="Govers F."/>
            <person name="Birch P.R."/>
            <person name="Whisson S.C."/>
            <person name="Judelson H.S."/>
            <person name="Nusbaum C."/>
        </authorList>
    </citation>
    <scope>NUCLEOTIDE SEQUENCE [LARGE SCALE GENOMIC DNA]</scope>
    <source>
        <strain evidence="5">T30-4</strain>
    </source>
</reference>
<dbReference type="PANTHER" id="PTHR34409:SF1">
    <property type="entry name" value="MYB-LIKE DOMAIN-CONTAINING PROTEIN"/>
    <property type="match status" value="1"/>
</dbReference>
<dbReference type="SUPFAM" id="SSF82199">
    <property type="entry name" value="SET domain"/>
    <property type="match status" value="1"/>
</dbReference>
<dbReference type="VEuPathDB" id="FungiDB:PITG_15062"/>
<evidence type="ECO:0000256" key="1">
    <source>
        <dbReference type="SAM" id="MobiDB-lite"/>
    </source>
</evidence>
<dbReference type="STRING" id="403677.D0NRK2"/>
<feature type="compositionally biased region" description="Low complexity" evidence="1">
    <location>
        <begin position="418"/>
        <end position="427"/>
    </location>
</feature>
<dbReference type="InterPro" id="IPR049203">
    <property type="entry name" value="DUF6818"/>
</dbReference>
<dbReference type="Proteomes" id="UP000006643">
    <property type="component" value="Unassembled WGS sequence"/>
</dbReference>
<dbReference type="GeneID" id="9475875"/>
<dbReference type="EMBL" id="DS028155">
    <property type="protein sequence ID" value="EEY63352.1"/>
    <property type="molecule type" value="Genomic_DNA"/>
</dbReference>
<feature type="domain" description="DUF6818" evidence="3">
    <location>
        <begin position="354"/>
        <end position="415"/>
    </location>
</feature>
<dbReference type="OrthoDB" id="123120at2759"/>
<evidence type="ECO:0000259" key="2">
    <source>
        <dbReference type="Pfam" id="PF00856"/>
    </source>
</evidence>
<dbReference type="KEGG" id="pif:PITG_15062"/>
<feature type="compositionally biased region" description="Polar residues" evidence="1">
    <location>
        <begin position="527"/>
        <end position="545"/>
    </location>
</feature>
<feature type="compositionally biased region" description="Polar residues" evidence="1">
    <location>
        <begin position="497"/>
        <end position="518"/>
    </location>
</feature>
<dbReference type="Pfam" id="PF20681">
    <property type="entry name" value="DUF6818"/>
    <property type="match status" value="1"/>
</dbReference>
<evidence type="ECO:0000313" key="5">
    <source>
        <dbReference type="Proteomes" id="UP000006643"/>
    </source>
</evidence>
<keyword evidence="5" id="KW-1185">Reference proteome</keyword>
<evidence type="ECO:0000259" key="3">
    <source>
        <dbReference type="Pfam" id="PF20681"/>
    </source>
</evidence>
<feature type="region of interest" description="Disordered" evidence="1">
    <location>
        <begin position="653"/>
        <end position="673"/>
    </location>
</feature>
<dbReference type="Gene3D" id="2.170.270.10">
    <property type="entry name" value="SET domain"/>
    <property type="match status" value="1"/>
</dbReference>
<feature type="compositionally biased region" description="Polar residues" evidence="1">
    <location>
        <begin position="428"/>
        <end position="452"/>
    </location>
</feature>
<dbReference type="RefSeq" id="XP_002898237.1">
    <property type="nucleotide sequence ID" value="XM_002898191.1"/>
</dbReference>